<dbReference type="InterPro" id="IPR001650">
    <property type="entry name" value="Helicase_C-like"/>
</dbReference>
<name>A0A0X3NW70_SCHSO</name>
<dbReference type="EMBL" id="GEEE01019622">
    <property type="protein sequence ID" value="JAP43603.1"/>
    <property type="molecule type" value="Transcribed_RNA"/>
</dbReference>
<dbReference type="PROSITE" id="PS51194">
    <property type="entry name" value="HELICASE_CTER"/>
    <property type="match status" value="1"/>
</dbReference>
<dbReference type="InterPro" id="IPR049730">
    <property type="entry name" value="SNF2/RAD54-like_C"/>
</dbReference>
<dbReference type="PANTHER" id="PTHR45629">
    <property type="entry name" value="SNF2/RAD54 FAMILY MEMBER"/>
    <property type="match status" value="1"/>
</dbReference>
<feature type="domain" description="Helicase C-terminal" evidence="4">
    <location>
        <begin position="596"/>
        <end position="767"/>
    </location>
</feature>
<organism evidence="5">
    <name type="scientific">Schistocephalus solidus</name>
    <name type="common">Tapeworm</name>
    <dbReference type="NCBI Taxonomy" id="70667"/>
    <lineage>
        <taxon>Eukaryota</taxon>
        <taxon>Metazoa</taxon>
        <taxon>Spiralia</taxon>
        <taxon>Lophotrochozoa</taxon>
        <taxon>Platyhelminthes</taxon>
        <taxon>Cestoda</taxon>
        <taxon>Eucestoda</taxon>
        <taxon>Diphyllobothriidea</taxon>
        <taxon>Diphyllobothriidae</taxon>
        <taxon>Schistocephalus</taxon>
    </lineage>
</organism>
<sequence>MGSPSTMLSTARILFEEGKTEESLRLVEAAYEISQDPKVLRKVQRLKAILAEEKENHSEAHRQSNAVAEAQFFEEKARCLFLGGNLSAALVKLEKAFSLCPTDKLQRRIDRLKTLLKQRAPEDKAENQTSESSASSESGEDVKPNKNIQLHKSENAVTPHHSTHLDKLADKTLNLSIHEDRSKFVSDIELSPGFRLPKTIFEKLYSYQRDGVAWLWNLHKNTCGGILADDMGLGKTFQTIAFLAGYLNSEDSLRKRRTAMVLAPVSVINTWQTEFSKWAPSLRVFTYYEATKNARLRGLAGVQRCGGILLTTYTTLAAGVRDLAVNQNSATGSWRSKFTDNDLLTDLNFHGETFTWDYLVLDEAHKIKNPSTKAAKAVRALSSNHRILLTGTAVQNNLRELWSLYDFTHRGQLLGSQKTFLAQYEKPITRSRERDATAAERLHGKLMADSLYKMIEPYFLRRTKAEVLSDNLAETAVQSAEDLLRRDQKGKLPRKNEIVVWLYLSPLQESIYRDFLKLDHVKELLFGTTKRSPLVELTILKKLCDHPRLLSTDQCANLGLDVSRALPARGGATEIRVPSSEQLLEESGKLSFLVRLLEQFQVEAVESGRPAHRTLVFSQSLRLLDMAELVILNINKRNGRQNLPKHRVLRLDGRLKKLSERVDVLEQFERNPSYTVMLLTTQVGGVGLTILSADRVVILDPSWNPAVDAQAVDRVYRIGQKSNVVVYRLITCATVEEKIYRRQVFKDSVIRQTTGARNADAHSDEVELYRYFTRQELRALFTLSENIRFSATQHQLAQLHGSHKRNSDADLDEHLAFITSPKMDDLVFQISDHDALFSCPDLEPPPSDSPNSVMARKFAERQLLLGEAALRGEKVNPLPNTGGFVTASSLLESVVSQHLRPPPPPPDLFIPSKADTKRAMFNAPTCNYYSKPRSLDLTRGLLPQRQSDPLPGVDAASLPQNRLSEEARRTVPQRPLLSHNDVPNSTEPVVIVSKEQTIQLDSSEVPSQLEHPSQQSPAVGNSTPVSSPAPDSAPPEAEERSTPRETALAPRERPLVTGLPDDLVASFTEMSVVESETPAKSGTLPLAGLNMSTASMTPVKLLAPGLFVIPTTPLSCVRPSNRATSTPSHRRPTEQCTDEEIIDLDISQTVDDEQLQNSVQMMSLRQSLAKSGLLVLEEPIESTSKPSTHSSASPDVKIESETDMSVDSSHKVPPSMDEEVQLVEDSCEVYKDGSTTSPEVSYSSHLRLSESVDMIEASISE</sequence>
<feature type="region of interest" description="Disordered" evidence="2">
    <location>
        <begin position="1001"/>
        <end position="1057"/>
    </location>
</feature>
<dbReference type="InterPro" id="IPR027417">
    <property type="entry name" value="P-loop_NTPase"/>
</dbReference>
<evidence type="ECO:0000256" key="1">
    <source>
        <dbReference type="ARBA" id="ARBA00022801"/>
    </source>
</evidence>
<dbReference type="Gene3D" id="3.40.50.10810">
    <property type="entry name" value="Tandem AAA-ATPase domain"/>
    <property type="match status" value="1"/>
</dbReference>
<feature type="domain" description="Helicase ATP-binding" evidence="3">
    <location>
        <begin position="216"/>
        <end position="411"/>
    </location>
</feature>
<dbReference type="SMART" id="SM00490">
    <property type="entry name" value="HELICc"/>
    <property type="match status" value="1"/>
</dbReference>
<dbReference type="Pfam" id="PF00271">
    <property type="entry name" value="Helicase_C"/>
    <property type="match status" value="1"/>
</dbReference>
<dbReference type="CDD" id="cd18793">
    <property type="entry name" value="SF2_C_SNF"/>
    <property type="match status" value="1"/>
</dbReference>
<dbReference type="InterPro" id="IPR038718">
    <property type="entry name" value="SNF2-like_sf"/>
</dbReference>
<dbReference type="SUPFAM" id="SSF52540">
    <property type="entry name" value="P-loop containing nucleoside triphosphate hydrolases"/>
    <property type="match status" value="2"/>
</dbReference>
<dbReference type="Pfam" id="PF00176">
    <property type="entry name" value="SNF2-rel_dom"/>
    <property type="match status" value="1"/>
</dbReference>
<dbReference type="InterPro" id="IPR050496">
    <property type="entry name" value="SNF2_RAD54_helicase_repair"/>
</dbReference>
<dbReference type="GO" id="GO:0005524">
    <property type="term" value="F:ATP binding"/>
    <property type="evidence" value="ECO:0007669"/>
    <property type="project" value="InterPro"/>
</dbReference>
<feature type="region of interest" description="Disordered" evidence="2">
    <location>
        <begin position="942"/>
        <end position="985"/>
    </location>
</feature>
<gene>
    <name evidence="5" type="primary">ERC6L</name>
    <name evidence="5" type="ORF">TR121611</name>
</gene>
<protein>
    <submittedName>
        <fullName evidence="5">DNA excision repair protein ERCC-6-like</fullName>
    </submittedName>
</protein>
<evidence type="ECO:0000259" key="4">
    <source>
        <dbReference type="PROSITE" id="PS51194"/>
    </source>
</evidence>
<feature type="region of interest" description="Disordered" evidence="2">
    <location>
        <begin position="1179"/>
        <end position="1219"/>
    </location>
</feature>
<feature type="compositionally biased region" description="Low complexity" evidence="2">
    <location>
        <begin position="1182"/>
        <end position="1194"/>
    </location>
</feature>
<dbReference type="InterPro" id="IPR000330">
    <property type="entry name" value="SNF2_N"/>
</dbReference>
<keyword evidence="1" id="KW-0378">Hydrolase</keyword>
<feature type="compositionally biased region" description="Basic and acidic residues" evidence="2">
    <location>
        <begin position="116"/>
        <end position="126"/>
    </location>
</feature>
<accession>A0A0X3NW70</accession>
<evidence type="ECO:0000259" key="3">
    <source>
        <dbReference type="PROSITE" id="PS51192"/>
    </source>
</evidence>
<proteinExistence type="predicted"/>
<dbReference type="GO" id="GO:0016787">
    <property type="term" value="F:hydrolase activity"/>
    <property type="evidence" value="ECO:0007669"/>
    <property type="project" value="UniProtKB-KW"/>
</dbReference>
<evidence type="ECO:0000256" key="2">
    <source>
        <dbReference type="SAM" id="MobiDB-lite"/>
    </source>
</evidence>
<reference evidence="5" key="1">
    <citation type="submission" date="2016-01" db="EMBL/GenBank/DDBJ databases">
        <title>Reference transcriptome for the parasite Schistocephalus solidus: insights into the molecular evolution of parasitism.</title>
        <authorList>
            <person name="Hebert F.O."/>
            <person name="Grambauer S."/>
            <person name="Barber I."/>
            <person name="Landry C.R."/>
            <person name="Aubin-Horth N."/>
        </authorList>
    </citation>
    <scope>NUCLEOTIDE SEQUENCE</scope>
</reference>
<dbReference type="GO" id="GO:0015616">
    <property type="term" value="F:DNA translocase activity"/>
    <property type="evidence" value="ECO:0007669"/>
    <property type="project" value="TreeGrafter"/>
</dbReference>
<dbReference type="Gene3D" id="3.40.50.300">
    <property type="entry name" value="P-loop containing nucleotide triphosphate hydrolases"/>
    <property type="match status" value="1"/>
</dbReference>
<dbReference type="InterPro" id="IPR014001">
    <property type="entry name" value="Helicase_ATP-bd"/>
</dbReference>
<dbReference type="SMART" id="SM00487">
    <property type="entry name" value="DEXDc"/>
    <property type="match status" value="1"/>
</dbReference>
<feature type="region of interest" description="Disordered" evidence="2">
    <location>
        <begin position="116"/>
        <end position="144"/>
    </location>
</feature>
<evidence type="ECO:0000313" key="5">
    <source>
        <dbReference type="EMBL" id="JAP43603.1"/>
    </source>
</evidence>
<dbReference type="PROSITE" id="PS51192">
    <property type="entry name" value="HELICASE_ATP_BIND_1"/>
    <property type="match status" value="1"/>
</dbReference>
<feature type="compositionally biased region" description="Polar residues" evidence="2">
    <location>
        <begin position="1001"/>
        <end position="1021"/>
    </location>
</feature>
<dbReference type="AlphaFoldDB" id="A0A0X3NW70"/>
<dbReference type="PANTHER" id="PTHR45629:SF7">
    <property type="entry name" value="DNA EXCISION REPAIR PROTEIN ERCC-6-RELATED"/>
    <property type="match status" value="1"/>
</dbReference>